<dbReference type="NCBIfam" id="TIGR00695">
    <property type="entry name" value="uxuA"/>
    <property type="match status" value="1"/>
</dbReference>
<evidence type="ECO:0000256" key="1">
    <source>
        <dbReference type="ARBA" id="ARBA00001794"/>
    </source>
</evidence>
<sequence length="403" mass="44793">MEQTWRWFGPQDRVSISDVAQAGATGIVSALHHVPTGAVWSPEEIAKRQREVATMPDGTPSQLTWSVVESLPVSEDIKKQQGNWRAHVESYRQSLRNLAAAGIEVICYNFMPVLDWTRTDLAWRLPNGATCMRFDLTDFVAFDLHILKRPGAEADYDEVLKDAAARRYAEMSADTAEQLAGNVVFGLPGAAEKFSLQDVREHLAQYARMSEETLRQHLIDFLSEVAPLAEELGLKLCCHPDDPPFPLLGLPRIMSTEEQYRMVMDAVDIPANGITLCSGSLGARPDNDLPGMMERMGDRVHFLHLRNVKRETADVRGSFYEAEHLGGDTDMVALIEAALREEARRKAAGRKDCSIPFRPDHGQDILDDLGRRAQPGYPSIGRLKGLAELRGIIAALEPRIAAE</sequence>
<proteinExistence type="inferred from homology"/>
<dbReference type="Pfam" id="PF03786">
    <property type="entry name" value="UxuA"/>
    <property type="match status" value="1"/>
</dbReference>
<dbReference type="Gene3D" id="3.20.20.150">
    <property type="entry name" value="Divalent-metal-dependent TIM barrel enzymes"/>
    <property type="match status" value="2"/>
</dbReference>
<dbReference type="RefSeq" id="WP_263735994.1">
    <property type="nucleotide sequence ID" value="NZ_JAOWKY010000005.1"/>
</dbReference>
<keyword evidence="11" id="KW-1185">Reference proteome</keyword>
<dbReference type="Proteomes" id="UP001652542">
    <property type="component" value="Unassembled WGS sequence"/>
</dbReference>
<evidence type="ECO:0000256" key="6">
    <source>
        <dbReference type="ARBA" id="ARBA00023004"/>
    </source>
</evidence>
<evidence type="ECO:0000256" key="2">
    <source>
        <dbReference type="ARBA" id="ARBA00002713"/>
    </source>
</evidence>
<dbReference type="InterPro" id="IPR004628">
    <property type="entry name" value="Man_deHydtase"/>
</dbReference>
<dbReference type="EMBL" id="JAOWKY010000005">
    <property type="protein sequence ID" value="MCV2870323.1"/>
    <property type="molecule type" value="Genomic_DNA"/>
</dbReference>
<comment type="cofactor">
    <cofactor evidence="9">
        <name>Fe(2+)</name>
        <dbReference type="ChEBI" id="CHEBI:29033"/>
    </cofactor>
    <cofactor evidence="9">
        <name>Mn(2+)</name>
        <dbReference type="ChEBI" id="CHEBI:29035"/>
    </cofactor>
</comment>
<dbReference type="NCBIfam" id="NF003027">
    <property type="entry name" value="PRK03906.1"/>
    <property type="match status" value="1"/>
</dbReference>
<reference evidence="10 11" key="1">
    <citation type="submission" date="2022-10" db="EMBL/GenBank/DDBJ databases">
        <title>Defluviimonas sp. nov., isolated from ocean surface water.</title>
        <authorList>
            <person name="He W."/>
            <person name="Wang L."/>
            <person name="Zhang D.-F."/>
        </authorList>
    </citation>
    <scope>NUCLEOTIDE SEQUENCE [LARGE SCALE GENOMIC DNA]</scope>
    <source>
        <strain evidence="10 11">WL0002</strain>
    </source>
</reference>
<dbReference type="GO" id="GO:0008927">
    <property type="term" value="F:mannonate dehydratase activity"/>
    <property type="evidence" value="ECO:0007669"/>
    <property type="project" value="UniProtKB-EC"/>
</dbReference>
<evidence type="ECO:0000256" key="8">
    <source>
        <dbReference type="ARBA" id="ARBA00023239"/>
    </source>
</evidence>
<keyword evidence="8 9" id="KW-0456">Lyase</keyword>
<dbReference type="HAMAP" id="MF_00106">
    <property type="entry name" value="UxuA"/>
    <property type="match status" value="1"/>
</dbReference>
<organism evidence="10 11">
    <name type="scientific">Albidovulum marisflavi</name>
    <dbReference type="NCBI Taxonomy" id="2984159"/>
    <lineage>
        <taxon>Bacteria</taxon>
        <taxon>Pseudomonadati</taxon>
        <taxon>Pseudomonadota</taxon>
        <taxon>Alphaproteobacteria</taxon>
        <taxon>Rhodobacterales</taxon>
        <taxon>Paracoccaceae</taxon>
        <taxon>Albidovulum</taxon>
    </lineage>
</organism>
<evidence type="ECO:0000256" key="7">
    <source>
        <dbReference type="ARBA" id="ARBA00023211"/>
    </source>
</evidence>
<dbReference type="PANTHER" id="PTHR30387">
    <property type="entry name" value="MANNONATE DEHYDRATASE"/>
    <property type="match status" value="1"/>
</dbReference>
<accession>A0ABT2ZGQ2</accession>
<dbReference type="PIRSF" id="PIRSF016049">
    <property type="entry name" value="Man_dehyd"/>
    <property type="match status" value="1"/>
</dbReference>
<evidence type="ECO:0000256" key="3">
    <source>
        <dbReference type="ARBA" id="ARBA00004892"/>
    </source>
</evidence>
<comment type="caution">
    <text evidence="10">The sequence shown here is derived from an EMBL/GenBank/DDBJ whole genome shotgun (WGS) entry which is preliminary data.</text>
</comment>
<evidence type="ECO:0000313" key="11">
    <source>
        <dbReference type="Proteomes" id="UP001652542"/>
    </source>
</evidence>
<dbReference type="SUPFAM" id="SSF51658">
    <property type="entry name" value="Xylose isomerase-like"/>
    <property type="match status" value="1"/>
</dbReference>
<comment type="pathway">
    <text evidence="3 9">Carbohydrate metabolism; pentose and glucuronate interconversion.</text>
</comment>
<comment type="similarity">
    <text evidence="4 9">Belongs to the mannonate dehydratase family.</text>
</comment>
<dbReference type="EC" id="4.2.1.8" evidence="5 9"/>
<evidence type="ECO:0000256" key="9">
    <source>
        <dbReference type="HAMAP-Rule" id="MF_00106"/>
    </source>
</evidence>
<evidence type="ECO:0000256" key="5">
    <source>
        <dbReference type="ARBA" id="ARBA00012927"/>
    </source>
</evidence>
<protein>
    <recommendedName>
        <fullName evidence="5 9">Mannonate dehydratase</fullName>
        <ecNumber evidence="5 9">4.2.1.8</ecNumber>
    </recommendedName>
    <alternativeName>
        <fullName evidence="9">D-mannonate hydro-lyase</fullName>
    </alternativeName>
</protein>
<keyword evidence="7 9" id="KW-0464">Manganese</keyword>
<evidence type="ECO:0000256" key="4">
    <source>
        <dbReference type="ARBA" id="ARBA00007389"/>
    </source>
</evidence>
<keyword evidence="6 9" id="KW-0408">Iron</keyword>
<dbReference type="PANTHER" id="PTHR30387:SF2">
    <property type="entry name" value="MANNONATE DEHYDRATASE"/>
    <property type="match status" value="1"/>
</dbReference>
<dbReference type="InterPro" id="IPR036237">
    <property type="entry name" value="Xyl_isomerase-like_sf"/>
</dbReference>
<comment type="catalytic activity">
    <reaction evidence="1 9">
        <text>D-mannonate = 2-dehydro-3-deoxy-D-gluconate + H2O</text>
        <dbReference type="Rhea" id="RHEA:20097"/>
        <dbReference type="ChEBI" id="CHEBI:15377"/>
        <dbReference type="ChEBI" id="CHEBI:17767"/>
        <dbReference type="ChEBI" id="CHEBI:57990"/>
        <dbReference type="EC" id="4.2.1.8"/>
    </reaction>
</comment>
<evidence type="ECO:0000313" key="10">
    <source>
        <dbReference type="EMBL" id="MCV2870323.1"/>
    </source>
</evidence>
<gene>
    <name evidence="9 10" type="primary">uxuA</name>
    <name evidence="10" type="ORF">OEW28_17025</name>
</gene>
<name>A0ABT2ZGQ2_9RHOB</name>
<comment type="function">
    <text evidence="2 9">Catalyzes the dehydration of D-mannonate.</text>
</comment>